<dbReference type="EMBL" id="RBIR01000013">
    <property type="protein sequence ID" value="RKR12569.1"/>
    <property type="molecule type" value="Genomic_DNA"/>
</dbReference>
<reference evidence="2 3" key="1">
    <citation type="submission" date="2018-10" db="EMBL/GenBank/DDBJ databases">
        <title>Genomic Encyclopedia of Type Strains, Phase IV (KMG-IV): sequencing the most valuable type-strain genomes for metagenomic binning, comparative biology and taxonomic classification.</title>
        <authorList>
            <person name="Goeker M."/>
        </authorList>
    </citation>
    <scope>NUCLEOTIDE SEQUENCE [LARGE SCALE GENOMIC DNA]</scope>
    <source>
        <strain evidence="2 3">DSM 25586</strain>
    </source>
</reference>
<proteinExistence type="predicted"/>
<dbReference type="SUPFAM" id="SSF54427">
    <property type="entry name" value="NTF2-like"/>
    <property type="match status" value="1"/>
</dbReference>
<dbReference type="Proteomes" id="UP000276055">
    <property type="component" value="Unassembled WGS sequence"/>
</dbReference>
<dbReference type="AlphaFoldDB" id="A0A495E7N0"/>
<dbReference type="InterPro" id="IPR037401">
    <property type="entry name" value="SnoaL-like"/>
</dbReference>
<dbReference type="InterPro" id="IPR032710">
    <property type="entry name" value="NTF2-like_dom_sf"/>
</dbReference>
<name>A0A495E7N0_9MICC</name>
<dbReference type="RefSeq" id="WP_120955402.1">
    <property type="nucleotide sequence ID" value="NZ_RBIR01000013.1"/>
</dbReference>
<sequence>MRDAVERWMQHYITAWTTNDPEDIRALFTEDAVYATSPQEPEPWRGREDIVEHWLDGRDEPDDWTFEWKILGVDGGRAFVQGLTTYRGNSRSYDNLWIIQLTADGRASSFTEWYMQRK</sequence>
<feature type="domain" description="SnoaL-like" evidence="1">
    <location>
        <begin position="10"/>
        <end position="107"/>
    </location>
</feature>
<comment type="caution">
    <text evidence="2">The sequence shown here is derived from an EMBL/GenBank/DDBJ whole genome shotgun (WGS) entry which is preliminary data.</text>
</comment>
<accession>A0A495E7N0</accession>
<evidence type="ECO:0000259" key="1">
    <source>
        <dbReference type="Pfam" id="PF12680"/>
    </source>
</evidence>
<gene>
    <name evidence="2" type="ORF">C8D78_3822</name>
</gene>
<dbReference type="InterPro" id="IPR011944">
    <property type="entry name" value="Steroid_delta5-4_isomerase"/>
</dbReference>
<evidence type="ECO:0000313" key="3">
    <source>
        <dbReference type="Proteomes" id="UP000276055"/>
    </source>
</evidence>
<dbReference type="Gene3D" id="3.10.450.50">
    <property type="match status" value="1"/>
</dbReference>
<dbReference type="NCBIfam" id="TIGR02246">
    <property type="entry name" value="SgcJ/EcaC family oxidoreductase"/>
    <property type="match status" value="1"/>
</dbReference>
<organism evidence="2 3">
    <name type="scientific">Arthrobacter oryzae</name>
    <dbReference type="NCBI Taxonomy" id="409290"/>
    <lineage>
        <taxon>Bacteria</taxon>
        <taxon>Bacillati</taxon>
        <taxon>Actinomycetota</taxon>
        <taxon>Actinomycetes</taxon>
        <taxon>Micrococcales</taxon>
        <taxon>Micrococcaceae</taxon>
        <taxon>Arthrobacter</taxon>
    </lineage>
</organism>
<protein>
    <submittedName>
        <fullName evidence="2">Uncharacterized protein (TIGR02246 family)</fullName>
    </submittedName>
</protein>
<dbReference type="Pfam" id="PF12680">
    <property type="entry name" value="SnoaL_2"/>
    <property type="match status" value="1"/>
</dbReference>
<evidence type="ECO:0000313" key="2">
    <source>
        <dbReference type="EMBL" id="RKR12569.1"/>
    </source>
</evidence>
<dbReference type="OrthoDB" id="8526151at2"/>